<proteinExistence type="predicted"/>
<dbReference type="InterPro" id="IPR003737">
    <property type="entry name" value="GlcNAc_PI_deacetylase-related"/>
</dbReference>
<dbReference type="PANTHER" id="PTHR12993:SF29">
    <property type="entry name" value="BLR3841 PROTEIN"/>
    <property type="match status" value="1"/>
</dbReference>
<dbReference type="Gene3D" id="3.40.50.10320">
    <property type="entry name" value="LmbE-like"/>
    <property type="match status" value="1"/>
</dbReference>
<evidence type="ECO:0000256" key="1">
    <source>
        <dbReference type="ARBA" id="ARBA00022833"/>
    </source>
</evidence>
<protein>
    <submittedName>
        <fullName evidence="2">PIG-L family deacetylase</fullName>
    </submittedName>
</protein>
<dbReference type="Proteomes" id="UP000500953">
    <property type="component" value="Chromosome"/>
</dbReference>
<sequence>MSDENRDRPILAVSPHLDDAVLSVGATLAALTESGRRVVVCTVFAGDPPRPLTPAAEAFHRHCGLGADAVAERREEDRRALAVLGCAAVHLGFPDGIYRRVDGQPLCYRSGALFEPDLPDDPGLRRSLDAALIRVLTELDPVSVLTCAATGGHIDHRLTVDAVLTACHATDRSPLLWEDLPYALDEDDSGQVEAVAVAATDERHLDRKLRAVSEYRSQLGVLWPDEPSWPELLRRHALSRPRTLELLRPAGRFG</sequence>
<dbReference type="RefSeq" id="WP_167486434.1">
    <property type="nucleotide sequence ID" value="NZ_CP046173.1"/>
</dbReference>
<dbReference type="GO" id="GO:0016811">
    <property type="term" value="F:hydrolase activity, acting on carbon-nitrogen (but not peptide) bonds, in linear amides"/>
    <property type="evidence" value="ECO:0007669"/>
    <property type="project" value="TreeGrafter"/>
</dbReference>
<reference evidence="2 3" key="1">
    <citation type="journal article" date="2019" name="ACS Chem. Biol.">
        <title>Identification and Mobilization of a Cryptic Antibiotic Biosynthesis Gene Locus from a Human-Pathogenic Nocardia Isolate.</title>
        <authorList>
            <person name="Herisse M."/>
            <person name="Ishida K."/>
            <person name="Porter J.L."/>
            <person name="Howden B."/>
            <person name="Hertweck C."/>
            <person name="Stinear T.P."/>
            <person name="Pidot S.J."/>
        </authorList>
    </citation>
    <scope>NUCLEOTIDE SEQUENCE [LARGE SCALE GENOMIC DNA]</scope>
    <source>
        <strain evidence="2 3">AUSMDU00012715</strain>
    </source>
</reference>
<dbReference type="EMBL" id="CP046173">
    <property type="protein sequence ID" value="QIS19134.1"/>
    <property type="molecule type" value="Genomic_DNA"/>
</dbReference>
<keyword evidence="1" id="KW-0862">Zinc</keyword>
<gene>
    <name evidence="2" type="ORF">F6W96_13375</name>
</gene>
<name>A0A6G9Z102_9NOCA</name>
<dbReference type="SUPFAM" id="SSF102588">
    <property type="entry name" value="LmbE-like"/>
    <property type="match status" value="1"/>
</dbReference>
<accession>A0A6G9Z102</accession>
<dbReference type="GO" id="GO:0016137">
    <property type="term" value="P:glycoside metabolic process"/>
    <property type="evidence" value="ECO:0007669"/>
    <property type="project" value="UniProtKB-ARBA"/>
</dbReference>
<evidence type="ECO:0000313" key="3">
    <source>
        <dbReference type="Proteomes" id="UP000500953"/>
    </source>
</evidence>
<dbReference type="Pfam" id="PF02585">
    <property type="entry name" value="PIG-L"/>
    <property type="match status" value="1"/>
</dbReference>
<dbReference type="PANTHER" id="PTHR12993">
    <property type="entry name" value="N-ACETYLGLUCOSAMINYL-PHOSPHATIDYLINOSITOL DE-N-ACETYLASE-RELATED"/>
    <property type="match status" value="1"/>
</dbReference>
<dbReference type="InterPro" id="IPR024078">
    <property type="entry name" value="LmbE-like_dom_sf"/>
</dbReference>
<organism evidence="2 3">
    <name type="scientific">Nocardia terpenica</name>
    <dbReference type="NCBI Taxonomy" id="455432"/>
    <lineage>
        <taxon>Bacteria</taxon>
        <taxon>Bacillati</taxon>
        <taxon>Actinomycetota</taxon>
        <taxon>Actinomycetes</taxon>
        <taxon>Mycobacteriales</taxon>
        <taxon>Nocardiaceae</taxon>
        <taxon>Nocardia</taxon>
    </lineage>
</organism>
<dbReference type="AlphaFoldDB" id="A0A6G9Z102"/>
<evidence type="ECO:0000313" key="2">
    <source>
        <dbReference type="EMBL" id="QIS19134.1"/>
    </source>
</evidence>